<proteinExistence type="inferred from homology"/>
<evidence type="ECO:0000313" key="5">
    <source>
        <dbReference type="Proteomes" id="UP000807309"/>
    </source>
</evidence>
<reference evidence="4 5" key="1">
    <citation type="submission" date="2020-10" db="EMBL/GenBank/DDBJ databases">
        <title>Identification of Nocardia species via Next-generation sequencing and recognition of intraspecies genetic diversity.</title>
        <authorList>
            <person name="Li P."/>
            <person name="Li P."/>
            <person name="Lu B."/>
        </authorList>
    </citation>
    <scope>NUCLEOTIDE SEQUENCE [LARGE SCALE GENOMIC DNA]</scope>
    <source>
        <strain evidence="4 5">N-11</strain>
    </source>
</reference>
<gene>
    <name evidence="4" type="ORF">IU470_00115</name>
</gene>
<dbReference type="PANTHER" id="PTHR32097">
    <property type="entry name" value="CAMP-BINDING PROTEIN 1-RELATED"/>
    <property type="match status" value="1"/>
</dbReference>
<comment type="caution">
    <text evidence="4">The sequence shown here is derived from an EMBL/GenBank/DDBJ whole genome shotgun (WGS) entry which is preliminary data.</text>
</comment>
<feature type="compositionally biased region" description="Basic and acidic residues" evidence="2">
    <location>
        <begin position="244"/>
        <end position="253"/>
    </location>
</feature>
<dbReference type="EMBL" id="JADLRE010000001">
    <property type="protein sequence ID" value="MBF6223533.1"/>
    <property type="molecule type" value="Genomic_DNA"/>
</dbReference>
<evidence type="ECO:0000313" key="4">
    <source>
        <dbReference type="EMBL" id="MBF6223533.1"/>
    </source>
</evidence>
<dbReference type="RefSeq" id="WP_195030992.1">
    <property type="nucleotide sequence ID" value="NZ_JADLRE010000001.1"/>
</dbReference>
<dbReference type="InterPro" id="IPR003325">
    <property type="entry name" value="TerD"/>
</dbReference>
<dbReference type="PANTHER" id="PTHR32097:SF4">
    <property type="entry name" value="GENERAL STRESS PROTEIN 16U"/>
    <property type="match status" value="1"/>
</dbReference>
<dbReference type="InterPro" id="IPR051324">
    <property type="entry name" value="Stress/Tellurium_Resist"/>
</dbReference>
<dbReference type="CDD" id="cd06974">
    <property type="entry name" value="TerD_like"/>
    <property type="match status" value="1"/>
</dbReference>
<organism evidence="4 5">
    <name type="scientific">Nocardia abscessus</name>
    <dbReference type="NCBI Taxonomy" id="120957"/>
    <lineage>
        <taxon>Bacteria</taxon>
        <taxon>Bacillati</taxon>
        <taxon>Actinomycetota</taxon>
        <taxon>Actinomycetes</taxon>
        <taxon>Mycobacteriales</taxon>
        <taxon>Nocardiaceae</taxon>
        <taxon>Nocardia</taxon>
    </lineage>
</organism>
<sequence length="521" mass="55068">MIQLQAGQNIPLTGEVVRFSAKAEAALDVSALVVAENLKVFSSDDFVFYNQPAAAGVALDADGVTITLAEVRADAKAVLLVVSADPAAPARADGLGPVTATMSENDSVTAEFAITPSSGETALICLEVYRRGPAWKLRAVGQGYAGGLAVLLTAHGVEVDGADQAAEPGTHTMAGSLAGDAQIATAGAPLEVGHGLERLWMVFEDAARSAAALVSAREYAAKRLDNELSQAVSDPATRNTPEAEQARRAAQQRHDELIGTAEHNHERDAEQLMRELAEADQVLPPALASWDSPAWDKPPAPSDGIRLGELYALDRGRLRIPYCVPVPLNRPLWIDAESTRAVAPVVGALLARLLAAAPQRRTLVDIIDLTDAFSGITGLLAPVLNGPPITDHADISARLQTLVDAAELAELAYASGAFTPPSEHRVLLAADFPHGYQSSDAQRIGVLITRGELIGLSIVIVGANESDSADNTVAMLSQSCRHLPTIGGTPLFDPWTGSAWELDLDLLPHEPERQARFLRTR</sequence>
<name>A0ABS0C254_9NOCA</name>
<dbReference type="Proteomes" id="UP000807309">
    <property type="component" value="Unassembled WGS sequence"/>
</dbReference>
<feature type="compositionally biased region" description="Polar residues" evidence="2">
    <location>
        <begin position="230"/>
        <end position="242"/>
    </location>
</feature>
<dbReference type="Pfam" id="PF02342">
    <property type="entry name" value="TerD"/>
    <property type="match status" value="1"/>
</dbReference>
<accession>A0ABS0C254</accession>
<dbReference type="Gene3D" id="2.60.60.30">
    <property type="entry name" value="sav2460 like domains"/>
    <property type="match status" value="1"/>
</dbReference>
<protein>
    <submittedName>
        <fullName evidence="4">TerD family protein</fullName>
    </submittedName>
</protein>
<evidence type="ECO:0000256" key="2">
    <source>
        <dbReference type="SAM" id="MobiDB-lite"/>
    </source>
</evidence>
<comment type="similarity">
    <text evidence="1">Belongs to the CAPAB/TerDEXZ family.</text>
</comment>
<feature type="region of interest" description="Disordered" evidence="2">
    <location>
        <begin position="230"/>
        <end position="253"/>
    </location>
</feature>
<evidence type="ECO:0000259" key="3">
    <source>
        <dbReference type="Pfam" id="PF02342"/>
    </source>
</evidence>
<keyword evidence="5" id="KW-1185">Reference proteome</keyword>
<feature type="domain" description="TerD" evidence="3">
    <location>
        <begin position="21"/>
        <end position="154"/>
    </location>
</feature>
<evidence type="ECO:0000256" key="1">
    <source>
        <dbReference type="ARBA" id="ARBA00008775"/>
    </source>
</evidence>